<dbReference type="Proteomes" id="UP001304300">
    <property type="component" value="Chromosome"/>
</dbReference>
<evidence type="ECO:0000313" key="4">
    <source>
        <dbReference type="Proteomes" id="UP001304300"/>
    </source>
</evidence>
<feature type="chain" id="PRO_5042973275" evidence="1">
    <location>
        <begin position="21"/>
        <end position="434"/>
    </location>
</feature>
<accession>A0AAQ3QTX1</accession>
<keyword evidence="4" id="KW-1185">Reference proteome</keyword>
<evidence type="ECO:0000313" key="3">
    <source>
        <dbReference type="EMBL" id="WOO39858.1"/>
    </source>
</evidence>
<dbReference type="InterPro" id="IPR014044">
    <property type="entry name" value="CAP_dom"/>
</dbReference>
<reference evidence="3 4" key="1">
    <citation type="submission" date="2023-10" db="EMBL/GenBank/DDBJ databases">
        <title>Rubellicoccus peritrichatus gen. nov., sp. nov., isolated from an algae of coral reef tank.</title>
        <authorList>
            <person name="Luo J."/>
        </authorList>
    </citation>
    <scope>NUCLEOTIDE SEQUENCE [LARGE SCALE GENOMIC DNA]</scope>
    <source>
        <strain evidence="3 4">CR14</strain>
    </source>
</reference>
<keyword evidence="1" id="KW-0732">Signal</keyword>
<dbReference type="PANTHER" id="PTHR31157">
    <property type="entry name" value="SCP DOMAIN-CONTAINING PROTEIN"/>
    <property type="match status" value="1"/>
</dbReference>
<dbReference type="InterPro" id="IPR035940">
    <property type="entry name" value="CAP_sf"/>
</dbReference>
<dbReference type="SUPFAM" id="SSF55797">
    <property type="entry name" value="PR-1-like"/>
    <property type="match status" value="1"/>
</dbReference>
<dbReference type="Gene3D" id="3.40.33.10">
    <property type="entry name" value="CAP"/>
    <property type="match status" value="1"/>
</dbReference>
<dbReference type="Pfam" id="PF00188">
    <property type="entry name" value="CAP"/>
    <property type="match status" value="1"/>
</dbReference>
<dbReference type="AlphaFoldDB" id="A0AAQ3QTX1"/>
<dbReference type="PANTHER" id="PTHR31157:SF1">
    <property type="entry name" value="SCP DOMAIN-CONTAINING PROTEIN"/>
    <property type="match status" value="1"/>
</dbReference>
<evidence type="ECO:0000256" key="1">
    <source>
        <dbReference type="SAM" id="SignalP"/>
    </source>
</evidence>
<dbReference type="KEGG" id="puo:RZN69_14630"/>
<evidence type="ECO:0000259" key="2">
    <source>
        <dbReference type="Pfam" id="PF00188"/>
    </source>
</evidence>
<dbReference type="RefSeq" id="WP_317831894.1">
    <property type="nucleotide sequence ID" value="NZ_CP136920.1"/>
</dbReference>
<organism evidence="3 4">
    <name type="scientific">Rubellicoccus peritrichatus</name>
    <dbReference type="NCBI Taxonomy" id="3080537"/>
    <lineage>
        <taxon>Bacteria</taxon>
        <taxon>Pseudomonadati</taxon>
        <taxon>Verrucomicrobiota</taxon>
        <taxon>Opitutia</taxon>
        <taxon>Puniceicoccales</taxon>
        <taxon>Cerasicoccaceae</taxon>
        <taxon>Rubellicoccus</taxon>
    </lineage>
</organism>
<gene>
    <name evidence="3" type="ORF">RZN69_14630</name>
</gene>
<dbReference type="EMBL" id="CP136920">
    <property type="protein sequence ID" value="WOO39858.1"/>
    <property type="molecule type" value="Genomic_DNA"/>
</dbReference>
<dbReference type="CDD" id="cd05379">
    <property type="entry name" value="CAP_bacterial"/>
    <property type="match status" value="1"/>
</dbReference>
<name>A0AAQ3QTX1_9BACT</name>
<sequence length="434" mass="47559">MMIRFPILTAALLAPYLVFGQQQQFSHGNPSDAEQLMLEYINRARANPSAEGQRLVTSTDPDVINAINTFGVVISDVTNAFNSYQAVPPLAFNSQLLESADTHTEAMIVGDEQTHQFANGPNLRTRTNTAGYTAQSSLRENVYAYMENPWMGHAAFQIDWGNTPNGIQDPPGHRSAIMDFNNPDDPFTEIGIGIRPDTNTAGTTVLGPLVVTQDFGRPSNDVDYIVGVVYSDDDGDGFYSEGEGISGITITPDQGDFFAVTSSSGGYAIPMENVSGTVTVTASGSALGSNQSQQFTFNNQSVKLDFTTSGASVQNPPVDFGSDTQTFNNAAYITTAWFGSFFDLVVTNGANPGLLLHDQHGLMFYQGSESGMWWYSASLEWSWTSRAVYPFIYVNNIGWVYFFELDTQPRVFFDTTNGQNFLNDPNNSDDLFYF</sequence>
<proteinExistence type="predicted"/>
<feature type="domain" description="SCP" evidence="2">
    <location>
        <begin position="71"/>
        <end position="202"/>
    </location>
</feature>
<feature type="signal peptide" evidence="1">
    <location>
        <begin position="1"/>
        <end position="20"/>
    </location>
</feature>
<protein>
    <submittedName>
        <fullName evidence="3">CAP domain-containing protein</fullName>
    </submittedName>
</protein>